<comment type="caution">
    <text evidence="1">The sequence shown here is derived from an EMBL/GenBank/DDBJ whole genome shotgun (WGS) entry which is preliminary data.</text>
</comment>
<organism evidence="1 2">
    <name type="scientific">Persea americana</name>
    <name type="common">Avocado</name>
    <dbReference type="NCBI Taxonomy" id="3435"/>
    <lineage>
        <taxon>Eukaryota</taxon>
        <taxon>Viridiplantae</taxon>
        <taxon>Streptophyta</taxon>
        <taxon>Embryophyta</taxon>
        <taxon>Tracheophyta</taxon>
        <taxon>Spermatophyta</taxon>
        <taxon>Magnoliopsida</taxon>
        <taxon>Magnoliidae</taxon>
        <taxon>Laurales</taxon>
        <taxon>Lauraceae</taxon>
        <taxon>Persea</taxon>
    </lineage>
</organism>
<sequence length="351" mass="38478">MHSQVLVLKDSLTRESGSKVHHANIQASKAVADIIRTTLGPRSMLKMLLDASGGIVVTNDGNAILRELDLAHPAAKSMIELSRTQDEEVGDGTTSVIVLAGEMLHVAEAFLNKSYHPTVICRAYNKALEDAITVLDKIAVDIDVNDRPGDLLGLMENTARQTSETDRQILGEAYVVILSYRSFQAKRGLEILLQTKKEIRGRIKGVMIRSNPGKMMKEPIIISPCRSGQASVEMLKDSCRTGSHVGPIIVAEKIPRGPTRALFVFELDEGVPKMMTSLPIGRSMYGRENPLNCQVSSKRPRDGDMLGGGFNHVRLHGEGIPTDPKATIVARAWNGYMRRQMIQKEFEGAVA</sequence>
<keyword evidence="2" id="KW-1185">Reference proteome</keyword>
<accession>A0ACC2KSR7</accession>
<dbReference type="EMBL" id="CM056819">
    <property type="protein sequence ID" value="KAJ8623993.1"/>
    <property type="molecule type" value="Genomic_DNA"/>
</dbReference>
<dbReference type="Proteomes" id="UP001234297">
    <property type="component" value="Chromosome 11"/>
</dbReference>
<evidence type="ECO:0000313" key="2">
    <source>
        <dbReference type="Proteomes" id="UP001234297"/>
    </source>
</evidence>
<reference evidence="1 2" key="1">
    <citation type="journal article" date="2022" name="Hortic Res">
        <title>A haplotype resolved chromosomal level avocado genome allows analysis of novel avocado genes.</title>
        <authorList>
            <person name="Nath O."/>
            <person name="Fletcher S.J."/>
            <person name="Hayward A."/>
            <person name="Shaw L.M."/>
            <person name="Masouleh A.K."/>
            <person name="Furtado A."/>
            <person name="Henry R.J."/>
            <person name="Mitter N."/>
        </authorList>
    </citation>
    <scope>NUCLEOTIDE SEQUENCE [LARGE SCALE GENOMIC DNA]</scope>
    <source>
        <strain evidence="2">cv. Hass</strain>
    </source>
</reference>
<protein>
    <submittedName>
        <fullName evidence="1">Uncharacterized protein</fullName>
    </submittedName>
</protein>
<gene>
    <name evidence="1" type="ORF">MRB53_032523</name>
</gene>
<name>A0ACC2KSR7_PERAE</name>
<evidence type="ECO:0000313" key="1">
    <source>
        <dbReference type="EMBL" id="KAJ8623993.1"/>
    </source>
</evidence>
<proteinExistence type="predicted"/>